<dbReference type="InterPro" id="IPR051018">
    <property type="entry name" value="Bacteriophage_GH24"/>
</dbReference>
<keyword evidence="7 9" id="KW-0578">Host cell lysis by virus</keyword>
<comment type="subcellular location">
    <subcellularLocation>
        <location evidence="9">Host cytoplasm</location>
    </subcellularLocation>
    <text evidence="9">The endolysin is cytoplasmic, but can reach the periplasmic space with the help of the holins which disrupt the host cell membrane.</text>
</comment>
<dbReference type="Gene3D" id="1.10.530.40">
    <property type="match status" value="1"/>
</dbReference>
<dbReference type="SUPFAM" id="SSF53955">
    <property type="entry name" value="Lysozyme-like"/>
    <property type="match status" value="1"/>
</dbReference>
<keyword evidence="8 9" id="KW-0326">Glycosidase</keyword>
<evidence type="ECO:0000256" key="1">
    <source>
        <dbReference type="ARBA" id="ARBA00000632"/>
    </source>
</evidence>
<evidence type="ECO:0000256" key="9">
    <source>
        <dbReference type="HAMAP-Rule" id="MF_04110"/>
    </source>
</evidence>
<feature type="active site" description="Proton donor/acceptor" evidence="9">
    <location>
        <position position="43"/>
    </location>
</feature>
<dbReference type="GeneID" id="26634287"/>
<comment type="catalytic activity">
    <reaction evidence="1 9 10">
        <text>Hydrolysis of (1-&gt;4)-beta-linkages between N-acetylmuramic acid and N-acetyl-D-glucosamine residues in a peptidoglycan and between N-acetyl-D-glucosamine residues in chitodextrins.</text>
        <dbReference type="EC" id="3.2.1.17"/>
    </reaction>
</comment>
<evidence type="ECO:0000313" key="12">
    <source>
        <dbReference type="Proteomes" id="UP000203706"/>
    </source>
</evidence>
<keyword evidence="2 9" id="KW-0929">Antimicrobial</keyword>
<keyword evidence="6 9" id="KW-0204">Cytolysis</keyword>
<dbReference type="RefSeq" id="YP_009207762.1">
    <property type="nucleotide sequence ID" value="NC_028898.1"/>
</dbReference>
<dbReference type="EMBL" id="KP137434">
    <property type="protein sequence ID" value="AJA72933.1"/>
    <property type="molecule type" value="Genomic_DNA"/>
</dbReference>
<dbReference type="InterPro" id="IPR023347">
    <property type="entry name" value="Lysozyme_dom_sf"/>
</dbReference>
<evidence type="ECO:0000256" key="6">
    <source>
        <dbReference type="ARBA" id="ARBA00022852"/>
    </source>
</evidence>
<reference evidence="11 12" key="1">
    <citation type="journal article" date="2015" name="BMC Microbiol.">
        <title>Comparative analysis of multiple inducible phages from Mannheimia haemolytica.</title>
        <authorList>
            <person name="Niu Y.D."/>
            <person name="Cook S.R."/>
            <person name="Wang J."/>
            <person name="Klima C.L."/>
            <person name="Hsu Y.H."/>
            <person name="Kropinski A.M."/>
            <person name="Turner D."/>
            <person name="McAllister T.A."/>
        </authorList>
    </citation>
    <scope>NUCLEOTIDE SEQUENCE [LARGE SCALE GENOMIC DNA]</scope>
</reference>
<evidence type="ECO:0000256" key="10">
    <source>
        <dbReference type="RuleBase" id="RU003788"/>
    </source>
</evidence>
<sequence>MSKSVKIGVFVCSVAAIIGTVKQYYSSEIRTSETGLAIIGNAEGCRRDPYKCPADVITVGIGSTEASGEKINVNHKYTDKEIAERWIKDLKIAERCINRYFNGDKMNENQFSAMVSAAFNMGCYNLRFYPNENGKYIQTTIHKYAMAKDFKAMCNRIPDFNRSGGKVLRGLKIRREKEKALCLGQEVK</sequence>
<dbReference type="PANTHER" id="PTHR38107">
    <property type="match status" value="1"/>
</dbReference>
<comment type="similarity">
    <text evidence="9 10">Belongs to the glycosyl hydrolase 24 family.</text>
</comment>
<dbReference type="Proteomes" id="UP000203706">
    <property type="component" value="Segment"/>
</dbReference>
<dbReference type="InterPro" id="IPR002196">
    <property type="entry name" value="Glyco_hydro_24"/>
</dbReference>
<dbReference type="GO" id="GO:0030430">
    <property type="term" value="C:host cell cytoplasm"/>
    <property type="evidence" value="ECO:0007669"/>
    <property type="project" value="UniProtKB-SubCell"/>
</dbReference>
<dbReference type="GO" id="GO:0044659">
    <property type="term" value="P:viral release from host cell by cytolysis"/>
    <property type="evidence" value="ECO:0007669"/>
    <property type="project" value="UniProtKB-UniRule"/>
</dbReference>
<dbReference type="InterPro" id="IPR023346">
    <property type="entry name" value="Lysozyme-like_dom_sf"/>
</dbReference>
<organism evidence="11 12">
    <name type="scientific">Mannheimia phage vB_MhM_587AP1</name>
    <dbReference type="NCBI Taxonomy" id="1572744"/>
    <lineage>
        <taxon>Viruses</taxon>
        <taxon>Duplodnaviria</taxon>
        <taxon>Heunggongvirae</taxon>
        <taxon>Uroviricota</taxon>
        <taxon>Caudoviricetes</taxon>
        <taxon>Peduoviridae</taxon>
        <taxon>Baylorvirus</taxon>
        <taxon>Baylorvirus bv1127AP1</taxon>
    </lineage>
</organism>
<dbReference type="CDD" id="cd16901">
    <property type="entry name" value="lyz_P1"/>
    <property type="match status" value="1"/>
</dbReference>
<dbReference type="GO" id="GO:0003796">
    <property type="term" value="F:lysozyme activity"/>
    <property type="evidence" value="ECO:0007669"/>
    <property type="project" value="UniProtKB-UniRule"/>
</dbReference>
<evidence type="ECO:0000256" key="2">
    <source>
        <dbReference type="ARBA" id="ARBA00022529"/>
    </source>
</evidence>
<dbReference type="EC" id="3.2.1.17" evidence="9"/>
<accession>A0A0M3LPQ1</accession>
<gene>
    <name evidence="11" type="ORF">587AP1_09</name>
</gene>
<keyword evidence="4 9" id="KW-0081">Bacteriolytic enzyme</keyword>
<feature type="active site" description="Proton donor/acceptor" evidence="9">
    <location>
        <position position="52"/>
    </location>
</feature>
<dbReference type="GO" id="GO:0042742">
    <property type="term" value="P:defense response to bacterium"/>
    <property type="evidence" value="ECO:0007669"/>
    <property type="project" value="UniProtKB-KW"/>
</dbReference>
<comment type="function">
    <text evidence="9">Endolysin with lysozyme activity that degrades host peptidoglycans and participates with the holin and spanin proteins in the sequential events which lead to the programmed host cell lysis releasing the mature viral particles. Once the holin has permeabilized the host cell membrane, the endolysin can reach the periplasm and break down the peptidoglycan layer.</text>
</comment>
<dbReference type="InterPro" id="IPR034690">
    <property type="entry name" value="Endolysin_T4_type"/>
</dbReference>
<evidence type="ECO:0000256" key="5">
    <source>
        <dbReference type="ARBA" id="ARBA00022801"/>
    </source>
</evidence>
<dbReference type="PANTHER" id="PTHR38107:SF4">
    <property type="entry name" value="LYSOZYME"/>
    <property type="match status" value="1"/>
</dbReference>
<evidence type="ECO:0000256" key="4">
    <source>
        <dbReference type="ARBA" id="ARBA00022638"/>
    </source>
</evidence>
<evidence type="ECO:0000256" key="3">
    <source>
        <dbReference type="ARBA" id="ARBA00022612"/>
    </source>
</evidence>
<dbReference type="Pfam" id="PF00959">
    <property type="entry name" value="Phage_lysozyme"/>
    <property type="match status" value="1"/>
</dbReference>
<evidence type="ECO:0000313" key="11">
    <source>
        <dbReference type="EMBL" id="AJA72933.1"/>
    </source>
</evidence>
<dbReference type="KEGG" id="vg:26634287"/>
<name>A0A0M3LPQ1_9CAUD</name>
<proteinExistence type="inferred from homology"/>
<evidence type="ECO:0000256" key="7">
    <source>
        <dbReference type="ARBA" id="ARBA00023142"/>
    </source>
</evidence>
<dbReference type="GO" id="GO:0016998">
    <property type="term" value="P:cell wall macromolecule catabolic process"/>
    <property type="evidence" value="ECO:0007669"/>
    <property type="project" value="InterPro"/>
</dbReference>
<keyword evidence="3 9" id="KW-1188">Viral release from host cell</keyword>
<dbReference type="OrthoDB" id="18172at10239"/>
<dbReference type="GO" id="GO:0009253">
    <property type="term" value="P:peptidoglycan catabolic process"/>
    <property type="evidence" value="ECO:0007669"/>
    <property type="project" value="UniProtKB-UniRule"/>
</dbReference>
<evidence type="ECO:0000256" key="8">
    <source>
        <dbReference type="ARBA" id="ARBA00023295"/>
    </source>
</evidence>
<dbReference type="HAMAP" id="MF_04110">
    <property type="entry name" value="ENDOLYSIN_T4"/>
    <property type="match status" value="1"/>
</dbReference>
<protein>
    <recommendedName>
        <fullName evidence="9">Endolysin</fullName>
        <ecNumber evidence="9">3.2.1.17</ecNumber>
    </recommendedName>
    <alternativeName>
        <fullName evidence="9">Lysis protein</fullName>
    </alternativeName>
    <alternativeName>
        <fullName evidence="9">Lysozyme</fullName>
    </alternativeName>
    <alternativeName>
        <fullName evidence="9">Muramidase</fullName>
    </alternativeName>
</protein>
<keyword evidence="9" id="KW-1035">Host cytoplasm</keyword>
<keyword evidence="5 9" id="KW-0378">Hydrolase</keyword>